<gene>
    <name evidence="2 4" type="ORF">BDZ99DRAFT_286473</name>
</gene>
<dbReference type="AlphaFoldDB" id="A0A6A6YRQ4"/>
<dbReference type="EMBL" id="MU003699">
    <property type="protein sequence ID" value="KAF2810645.1"/>
    <property type="molecule type" value="Genomic_DNA"/>
</dbReference>
<evidence type="ECO:0000256" key="1">
    <source>
        <dbReference type="SAM" id="MobiDB-lite"/>
    </source>
</evidence>
<protein>
    <recommendedName>
        <fullName evidence="5">BTB domain-containing protein</fullName>
    </recommendedName>
</protein>
<evidence type="ECO:0000313" key="2">
    <source>
        <dbReference type="EMBL" id="KAF2810645.1"/>
    </source>
</evidence>
<dbReference type="GeneID" id="54454952"/>
<feature type="compositionally biased region" description="Basic and acidic residues" evidence="1">
    <location>
        <begin position="390"/>
        <end position="400"/>
    </location>
</feature>
<dbReference type="OrthoDB" id="10559843at2759"/>
<feature type="region of interest" description="Disordered" evidence="1">
    <location>
        <begin position="250"/>
        <end position="301"/>
    </location>
</feature>
<accession>A0A6A6YRQ4</accession>
<reference evidence="4" key="3">
    <citation type="submission" date="2025-04" db="UniProtKB">
        <authorList>
            <consortium name="RefSeq"/>
        </authorList>
    </citation>
    <scope>IDENTIFICATION</scope>
    <source>
        <strain evidence="4">CBS 304.34</strain>
    </source>
</reference>
<keyword evidence="3" id="KW-1185">Reference proteome</keyword>
<reference evidence="4" key="2">
    <citation type="submission" date="2020-04" db="EMBL/GenBank/DDBJ databases">
        <authorList>
            <consortium name="NCBI Genome Project"/>
        </authorList>
    </citation>
    <scope>NUCLEOTIDE SEQUENCE</scope>
    <source>
        <strain evidence="4">CBS 304.34</strain>
    </source>
</reference>
<sequence>MIRSTSIRPTAPKTPYFQLRLGHVEHFIHPGRGQLPVFIPAATFDFNRDALIKHSRSFAKHLRDPEKNDEELDILGDEDVPAYTVFHFFVRENRIREADGTKFEWNTAEDLVEAYLLGERIGASRFMDHIMDELLRKLKPHAPPGQALVNAVWRLAKPNSLLRKLFVEVCGSGNVDCCRIENSDDYPNSFLRRVQQCYLELGKDRQATGIPRFGNLPTKVAELGSCWYHDHAVRGLECYREVTHVAEQVANSKRKRSPLAEEVDAGAEEPKARKQKRKHPLAQEYRPEVEEAQVQKRQRFVKAKPKGRLGIRTRLSAIHKVSNDDGLLLAARRVAPARVTHEDVASDDDKENEPLPPPSDQVEQVGDGPNVHEPLASISALEGEQAGIGEDDRVEKESQGHSDSTVSMVGSHSGVDLKDSIVVVKERRLGHGYPDE</sequence>
<feature type="compositionally biased region" description="Polar residues" evidence="1">
    <location>
        <begin position="401"/>
        <end position="410"/>
    </location>
</feature>
<dbReference type="RefSeq" id="XP_033577609.1">
    <property type="nucleotide sequence ID" value="XM_033714059.1"/>
</dbReference>
<evidence type="ECO:0000313" key="3">
    <source>
        <dbReference type="Proteomes" id="UP000504636"/>
    </source>
</evidence>
<name>A0A6A6YRQ4_9PEZI</name>
<evidence type="ECO:0008006" key="5">
    <source>
        <dbReference type="Google" id="ProtNLM"/>
    </source>
</evidence>
<evidence type="ECO:0000313" key="4">
    <source>
        <dbReference type="RefSeq" id="XP_033577609.1"/>
    </source>
</evidence>
<feature type="region of interest" description="Disordered" evidence="1">
    <location>
        <begin position="338"/>
        <end position="413"/>
    </location>
</feature>
<dbReference type="Proteomes" id="UP000504636">
    <property type="component" value="Unplaced"/>
</dbReference>
<proteinExistence type="predicted"/>
<organism evidence="2">
    <name type="scientific">Mytilinidion resinicola</name>
    <dbReference type="NCBI Taxonomy" id="574789"/>
    <lineage>
        <taxon>Eukaryota</taxon>
        <taxon>Fungi</taxon>
        <taxon>Dikarya</taxon>
        <taxon>Ascomycota</taxon>
        <taxon>Pezizomycotina</taxon>
        <taxon>Dothideomycetes</taxon>
        <taxon>Pleosporomycetidae</taxon>
        <taxon>Mytilinidiales</taxon>
        <taxon>Mytilinidiaceae</taxon>
        <taxon>Mytilinidion</taxon>
    </lineage>
</organism>
<reference evidence="2 4" key="1">
    <citation type="journal article" date="2020" name="Stud. Mycol.">
        <title>101 Dothideomycetes genomes: a test case for predicting lifestyles and emergence of pathogens.</title>
        <authorList>
            <person name="Haridas S."/>
            <person name="Albert R."/>
            <person name="Binder M."/>
            <person name="Bloem J."/>
            <person name="Labutti K."/>
            <person name="Salamov A."/>
            <person name="Andreopoulos B."/>
            <person name="Baker S."/>
            <person name="Barry K."/>
            <person name="Bills G."/>
            <person name="Bluhm B."/>
            <person name="Cannon C."/>
            <person name="Castanera R."/>
            <person name="Culley D."/>
            <person name="Daum C."/>
            <person name="Ezra D."/>
            <person name="Gonzalez J."/>
            <person name="Henrissat B."/>
            <person name="Kuo A."/>
            <person name="Liang C."/>
            <person name="Lipzen A."/>
            <person name="Lutzoni F."/>
            <person name="Magnuson J."/>
            <person name="Mondo S."/>
            <person name="Nolan M."/>
            <person name="Ohm R."/>
            <person name="Pangilinan J."/>
            <person name="Park H.-J."/>
            <person name="Ramirez L."/>
            <person name="Alfaro M."/>
            <person name="Sun H."/>
            <person name="Tritt A."/>
            <person name="Yoshinaga Y."/>
            <person name="Zwiers L.-H."/>
            <person name="Turgeon B."/>
            <person name="Goodwin S."/>
            <person name="Spatafora J."/>
            <person name="Crous P."/>
            <person name="Grigoriev I."/>
        </authorList>
    </citation>
    <scope>NUCLEOTIDE SEQUENCE</scope>
    <source>
        <strain evidence="2 4">CBS 304.34</strain>
    </source>
</reference>